<keyword evidence="3" id="KW-0966">Cell projection</keyword>
<accession>A0A3Q2XW82</accession>
<feature type="coiled-coil region" evidence="4">
    <location>
        <begin position="277"/>
        <end position="311"/>
    </location>
</feature>
<dbReference type="GO" id="GO:0005634">
    <property type="term" value="C:nucleus"/>
    <property type="evidence" value="ECO:0007669"/>
    <property type="project" value="TreeGrafter"/>
</dbReference>
<comment type="subcellular location">
    <subcellularLocation>
        <location evidence="3">Cytoplasm</location>
        <location evidence="3">Cytoskeleton</location>
        <location evidence="3">Cilium axoneme</location>
    </subcellularLocation>
</comment>
<dbReference type="GO" id="GO:0060294">
    <property type="term" value="P:cilium movement involved in cell motility"/>
    <property type="evidence" value="ECO:0007669"/>
    <property type="project" value="UniProtKB-UniRule"/>
</dbReference>
<dbReference type="GO" id="GO:0015630">
    <property type="term" value="C:microtubule cytoskeleton"/>
    <property type="evidence" value="ECO:0007669"/>
    <property type="project" value="UniProtKB-UniRule"/>
</dbReference>
<dbReference type="GeneTree" id="ENSGT00950000182894"/>
<reference evidence="5" key="1">
    <citation type="submission" date="2025-08" db="UniProtKB">
        <authorList>
            <consortium name="Ensembl"/>
        </authorList>
    </citation>
    <scope>IDENTIFICATION</scope>
</reference>
<dbReference type="InterPro" id="IPR048256">
    <property type="entry name" value="Tektin-like"/>
</dbReference>
<keyword evidence="3" id="KW-0282">Flagellum</keyword>
<dbReference type="Pfam" id="PF03148">
    <property type="entry name" value="Tektin"/>
    <property type="match status" value="1"/>
</dbReference>
<keyword evidence="3" id="KW-0969">Cilium</keyword>
<proteinExistence type="inferred from homology"/>
<comment type="similarity">
    <text evidence="1 3">Belongs to the tektin family.</text>
</comment>
<reference evidence="5" key="2">
    <citation type="submission" date="2025-09" db="UniProtKB">
        <authorList>
            <consortium name="Ensembl"/>
        </authorList>
    </citation>
    <scope>IDENTIFICATION</scope>
</reference>
<evidence type="ECO:0000256" key="3">
    <source>
        <dbReference type="RuleBase" id="RU367040"/>
    </source>
</evidence>
<dbReference type="GO" id="GO:0060271">
    <property type="term" value="P:cilium assembly"/>
    <property type="evidence" value="ECO:0007669"/>
    <property type="project" value="UniProtKB-UniRule"/>
</dbReference>
<dbReference type="PANTHER" id="PTHR19960">
    <property type="entry name" value="TEKTIN"/>
    <property type="match status" value="1"/>
</dbReference>
<evidence type="ECO:0000256" key="2">
    <source>
        <dbReference type="ARBA" id="ARBA00022490"/>
    </source>
</evidence>
<keyword evidence="2" id="KW-0963">Cytoplasm</keyword>
<evidence type="ECO:0000256" key="1">
    <source>
        <dbReference type="ARBA" id="ARBA00007209"/>
    </source>
</evidence>
<dbReference type="InterPro" id="IPR000435">
    <property type="entry name" value="Tektins"/>
</dbReference>
<name>A0A3Q2XW82_HIPCM</name>
<sequence length="419" mass="48602">MTKHPEKPIVHYGVPEWCNNNEQLSATAELERYLSNVIRQESRTLRNDTNCKTNWDESDTSRMLRDRVWEVSRCKDLLVSCAKKVDDEIEALTLSKTRTEETLAATAVPHEVSMESLTLREGRQGFELINDPVEKELKKEVHVRKRAQQTLQQLIDQAFEQLWYGASPRLWEKIRQQLTADLQNKVETLDIDNTCLELTITSSQISLKPDPTRIPAGSCTPHEWIQFTQLNLARAREAMEMSEQMREDMSLTRVSVRLQNDLKNQQRATEFALRKRNHEEQQACRELEWQLKNTEGEITDMENDIFKLDADLKAKTAPLKLAHTRLENRTCRPGMDLCRDEVDVERISINKSLHSLQRLKLHHNQMKQDHARKRGALALEERCINIRNRLIPILYSDGTPVPLLLLTSSSGRSTRHLEA</sequence>
<keyword evidence="6" id="KW-1185">Reference proteome</keyword>
<dbReference type="GO" id="GO:0005930">
    <property type="term" value="C:axoneme"/>
    <property type="evidence" value="ECO:0007669"/>
    <property type="project" value="UniProtKB-SubCell"/>
</dbReference>
<evidence type="ECO:0000313" key="6">
    <source>
        <dbReference type="Proteomes" id="UP000264820"/>
    </source>
</evidence>
<evidence type="ECO:0000313" key="5">
    <source>
        <dbReference type="Ensembl" id="ENSHCOP00000009288.1"/>
    </source>
</evidence>
<organism evidence="5 6">
    <name type="scientific">Hippocampus comes</name>
    <name type="common">Tiger tail seahorse</name>
    <dbReference type="NCBI Taxonomy" id="109280"/>
    <lineage>
        <taxon>Eukaryota</taxon>
        <taxon>Metazoa</taxon>
        <taxon>Chordata</taxon>
        <taxon>Craniata</taxon>
        <taxon>Vertebrata</taxon>
        <taxon>Euteleostomi</taxon>
        <taxon>Actinopterygii</taxon>
        <taxon>Neopterygii</taxon>
        <taxon>Teleostei</taxon>
        <taxon>Neoteleostei</taxon>
        <taxon>Acanthomorphata</taxon>
        <taxon>Syngnathiaria</taxon>
        <taxon>Syngnathiformes</taxon>
        <taxon>Syngnathoidei</taxon>
        <taxon>Syngnathidae</taxon>
        <taxon>Hippocampus</taxon>
    </lineage>
</organism>
<keyword evidence="4" id="KW-0175">Coiled coil</keyword>
<protein>
    <recommendedName>
        <fullName evidence="3">Tektin</fullName>
    </recommendedName>
</protein>
<dbReference type="AlphaFoldDB" id="A0A3Q2XW82"/>
<dbReference type="Ensembl" id="ENSHCOT00000025747.1">
    <property type="protein sequence ID" value="ENSHCOP00000009288.1"/>
    <property type="gene ID" value="ENSHCOG00000011749.1"/>
</dbReference>
<dbReference type="PANTHER" id="PTHR19960:SF7">
    <property type="entry name" value="TEKTIN"/>
    <property type="match status" value="1"/>
</dbReference>
<dbReference type="STRING" id="109280.ENSHCOP00000009288"/>
<evidence type="ECO:0000256" key="4">
    <source>
        <dbReference type="SAM" id="Coils"/>
    </source>
</evidence>
<dbReference type="Proteomes" id="UP000264820">
    <property type="component" value="Unplaced"/>
</dbReference>